<dbReference type="Pfam" id="PF13175">
    <property type="entry name" value="AAA_15"/>
    <property type="match status" value="1"/>
</dbReference>
<evidence type="ECO:0000259" key="1">
    <source>
        <dbReference type="Pfam" id="PF13175"/>
    </source>
</evidence>
<evidence type="ECO:0000313" key="4">
    <source>
        <dbReference type="Proteomes" id="UP000298471"/>
    </source>
</evidence>
<dbReference type="Pfam" id="PF13304">
    <property type="entry name" value="AAA_21"/>
    <property type="match status" value="1"/>
</dbReference>
<dbReference type="CDD" id="cd00267">
    <property type="entry name" value="ABC_ATPase"/>
    <property type="match status" value="1"/>
</dbReference>
<dbReference type="Gene3D" id="3.40.50.300">
    <property type="entry name" value="P-loop containing nucleotide triphosphate hydrolases"/>
    <property type="match status" value="1"/>
</dbReference>
<accession>A0A4Z0Q1T1</accession>
<dbReference type="EMBL" id="SRMB01000006">
    <property type="protein sequence ID" value="TGE22702.1"/>
    <property type="molecule type" value="Genomic_DNA"/>
</dbReference>
<dbReference type="InterPro" id="IPR003959">
    <property type="entry name" value="ATPase_AAA_core"/>
</dbReference>
<dbReference type="PANTHER" id="PTHR43581:SF4">
    <property type="entry name" value="ATP_GTP PHOSPHATASE"/>
    <property type="match status" value="1"/>
</dbReference>
<dbReference type="GO" id="GO:0016887">
    <property type="term" value="F:ATP hydrolysis activity"/>
    <property type="evidence" value="ECO:0007669"/>
    <property type="project" value="InterPro"/>
</dbReference>
<reference evidence="3 4" key="1">
    <citation type="submission" date="2019-04" db="EMBL/GenBank/DDBJ databases">
        <authorList>
            <person name="Feng G."/>
            <person name="Zhang J."/>
            <person name="Zhu H."/>
        </authorList>
    </citation>
    <scope>NUCLEOTIDE SEQUENCE [LARGE SCALE GENOMIC DNA]</scope>
    <source>
        <strain evidence="3 4">9PBR-1</strain>
    </source>
</reference>
<dbReference type="InterPro" id="IPR051396">
    <property type="entry name" value="Bact_Antivir_Def_Nuclease"/>
</dbReference>
<dbReference type="AlphaFoldDB" id="A0A4Z0Q1T1"/>
<dbReference type="OrthoDB" id="9805802at2"/>
<dbReference type="InterPro" id="IPR041685">
    <property type="entry name" value="AAA_GajA/Old/RecF-like"/>
</dbReference>
<dbReference type="RefSeq" id="WP_135398599.1">
    <property type="nucleotide sequence ID" value="NZ_SRMB01000006.1"/>
</dbReference>
<evidence type="ECO:0000313" key="3">
    <source>
        <dbReference type="EMBL" id="TGE22702.1"/>
    </source>
</evidence>
<organism evidence="3 4">
    <name type="scientific">Hymenobacter metallicola</name>
    <dbReference type="NCBI Taxonomy" id="2563114"/>
    <lineage>
        <taxon>Bacteria</taxon>
        <taxon>Pseudomonadati</taxon>
        <taxon>Bacteroidota</taxon>
        <taxon>Cytophagia</taxon>
        <taxon>Cytophagales</taxon>
        <taxon>Hymenobacteraceae</taxon>
        <taxon>Hymenobacter</taxon>
    </lineage>
</organism>
<dbReference type="PANTHER" id="PTHR43581">
    <property type="entry name" value="ATP/GTP PHOSPHATASE"/>
    <property type="match status" value="1"/>
</dbReference>
<dbReference type="InterPro" id="IPR027417">
    <property type="entry name" value="P-loop_NTPase"/>
</dbReference>
<protein>
    <submittedName>
        <fullName evidence="3">Uncharacterized protein</fullName>
    </submittedName>
</protein>
<keyword evidence="4" id="KW-1185">Reference proteome</keyword>
<feature type="domain" description="Endonuclease GajA/Old nuclease/RecF-like AAA" evidence="1">
    <location>
        <begin position="1"/>
        <end position="83"/>
    </location>
</feature>
<name>A0A4Z0Q1T1_9BACT</name>
<evidence type="ECO:0000259" key="2">
    <source>
        <dbReference type="Pfam" id="PF13304"/>
    </source>
</evidence>
<comment type="caution">
    <text evidence="3">The sequence shown here is derived from an EMBL/GenBank/DDBJ whole genome shotgun (WGS) entry which is preliminary data.</text>
</comment>
<proteinExistence type="predicted"/>
<dbReference type="SUPFAM" id="SSF52540">
    <property type="entry name" value="P-loop containing nucleoside triphosphate hydrolases"/>
    <property type="match status" value="1"/>
</dbReference>
<gene>
    <name evidence="3" type="ORF">E5K02_23515</name>
</gene>
<sequence length="560" mass="64648">MRLNFFHIKDKFKNLNNFKLDFSGKKGITLLIGNNGSGKSNILEALTSVFAGLYDPRYNPSFSYDLEYILADKKILINFDGRVYNVKVDESDDVVSKQILPSQVVCSYSGEESRLWDNYYEPFYKEYIDSLIRGAFPTSEMVYINKYYWNVALLTFHLYNLDDFTELRDFCLNVLGIKSIDAIELHFDNNTLLRWRDNPVTELVKQLNPNREQIVRFTLEELKSKVEYLGSERTFFRYIAAAFLPKGNKLINKINIEINNGLPATSLSEGEKKLILIQAVLEIVSDENSLILLDEPDSHVHISRKASFQKLLASYENRENVITTHSPTLTHSFDKDHIVMLTKDSDNNAVVESKEKQEVIHSLTDGIWSYQEQNIFLNSRNDILLIEGKSDETFLKKALEVLKLSDSRFSDLEFEYLPCGGAEGVKLMTKKFTPKPGQHIIALFDRDQSGWSAVNKIFEREKPNVYNTNNFGGYRQKGSIWVAMYPVRPTYRGGDNFNIEDYLSKKLLNKYILRAFKGLDTVVTKDNIKKSLEADCSTFPNDEFKDFKHVFNMILKIKES</sequence>
<feature type="domain" description="ATPase AAA-type core" evidence="2">
    <location>
        <begin position="259"/>
        <end position="329"/>
    </location>
</feature>
<dbReference type="Proteomes" id="UP000298471">
    <property type="component" value="Unassembled WGS sequence"/>
</dbReference>
<dbReference type="GO" id="GO:0005524">
    <property type="term" value="F:ATP binding"/>
    <property type="evidence" value="ECO:0007669"/>
    <property type="project" value="InterPro"/>
</dbReference>